<dbReference type="PANTHER" id="PTHR31025:SF27">
    <property type="entry name" value="SI:CH211-193K19.2-RELATED"/>
    <property type="match status" value="1"/>
</dbReference>
<dbReference type="Proteomes" id="UP000823561">
    <property type="component" value="Chromosome 6"/>
</dbReference>
<reference evidence="1" key="1">
    <citation type="submission" date="2020-10" db="EMBL/GenBank/DDBJ databases">
        <title>Chromosome-scale genome assembly of the Allis shad, Alosa alosa.</title>
        <authorList>
            <person name="Margot Z."/>
            <person name="Christophe K."/>
            <person name="Cabau C."/>
            <person name="Louis A."/>
            <person name="Berthelot C."/>
            <person name="Parey E."/>
            <person name="Roest Crollius H."/>
            <person name="Montfort J."/>
            <person name="Robinson-Rechavi M."/>
            <person name="Bucao C."/>
            <person name="Bouchez O."/>
            <person name="Gislard M."/>
            <person name="Lluch J."/>
            <person name="Milhes M."/>
            <person name="Lampietro C."/>
            <person name="Lopez Roques C."/>
            <person name="Donnadieu C."/>
            <person name="Braasch I."/>
            <person name="Desvignes T."/>
            <person name="Postlethwait J."/>
            <person name="Bobe J."/>
            <person name="Guiguen Y."/>
        </authorList>
    </citation>
    <scope>NUCLEOTIDE SEQUENCE</scope>
    <source>
        <strain evidence="1">M-15738</strain>
        <tissue evidence="1">Blood</tissue>
    </source>
</reference>
<evidence type="ECO:0000313" key="2">
    <source>
        <dbReference type="Proteomes" id="UP000823561"/>
    </source>
</evidence>
<organism evidence="1 2">
    <name type="scientific">Alosa alosa</name>
    <name type="common">allis shad</name>
    <dbReference type="NCBI Taxonomy" id="278164"/>
    <lineage>
        <taxon>Eukaryota</taxon>
        <taxon>Metazoa</taxon>
        <taxon>Chordata</taxon>
        <taxon>Craniata</taxon>
        <taxon>Vertebrata</taxon>
        <taxon>Euteleostomi</taxon>
        <taxon>Actinopterygii</taxon>
        <taxon>Neopterygii</taxon>
        <taxon>Teleostei</taxon>
        <taxon>Clupei</taxon>
        <taxon>Clupeiformes</taxon>
        <taxon>Clupeoidei</taxon>
        <taxon>Clupeidae</taxon>
        <taxon>Alosa</taxon>
    </lineage>
</organism>
<accession>A0AAV6H480</accession>
<dbReference type="EMBL" id="JADWDJ010000006">
    <property type="protein sequence ID" value="KAG5280196.1"/>
    <property type="molecule type" value="Genomic_DNA"/>
</dbReference>
<dbReference type="AlphaFoldDB" id="A0AAV6H480"/>
<protein>
    <submittedName>
        <fullName evidence="1">Uncharacterized protein</fullName>
    </submittedName>
</protein>
<name>A0AAV6H480_9TELE</name>
<proteinExistence type="predicted"/>
<keyword evidence="2" id="KW-1185">Reference proteome</keyword>
<sequence length="174" mass="19645">MEDFLDKLDEETSDIASQRKTIALRGLPIFIREDTSKFFLKCLMLKRTFCHSMSGSSVQMCVARIDVKLLLETDPANAVVQGVSVGILTVYKDDDASTSPTVRDVAVVLEGCIILHDLPDLQTAFAYLFGLLYAINIEYPKLLKYTFEAIQTIFFELGSRCSRRIRSLKTKLLH</sequence>
<evidence type="ECO:0000313" key="1">
    <source>
        <dbReference type="EMBL" id="KAG5280196.1"/>
    </source>
</evidence>
<gene>
    <name evidence="1" type="ORF">AALO_G00086090</name>
</gene>
<dbReference type="PANTHER" id="PTHR31025">
    <property type="entry name" value="SI:CH211-196P9.1-RELATED"/>
    <property type="match status" value="1"/>
</dbReference>
<comment type="caution">
    <text evidence="1">The sequence shown here is derived from an EMBL/GenBank/DDBJ whole genome shotgun (WGS) entry which is preliminary data.</text>
</comment>